<comment type="similarity">
    <text evidence="1">Belongs to the bacterial secretin family.</text>
</comment>
<dbReference type="PANTHER" id="PTHR30332">
    <property type="entry name" value="PROBABLE GENERAL SECRETION PATHWAY PROTEIN D"/>
    <property type="match status" value="1"/>
</dbReference>
<dbReference type="InterPro" id="IPR050810">
    <property type="entry name" value="Bact_Secretion_Sys_Channel"/>
</dbReference>
<reference evidence="6 7" key="1">
    <citation type="submission" date="2018-11" db="EMBL/GenBank/DDBJ databases">
        <authorList>
            <person name="Mardanov A.V."/>
            <person name="Ravin N.V."/>
            <person name="Dedysh S.N."/>
        </authorList>
    </citation>
    <scope>NUCLEOTIDE SEQUENCE [LARGE SCALE GENOMIC DNA]</scope>
    <source>
        <strain evidence="6 7">AF10</strain>
    </source>
</reference>
<reference evidence="7" key="2">
    <citation type="submission" date="2019-02" db="EMBL/GenBank/DDBJ databases">
        <title>Granulicella sibirica sp. nov., a psychrotolerant acidobacterium isolated from an organic soil layer in forested tundra, West Siberia.</title>
        <authorList>
            <person name="Oshkin I.Y."/>
            <person name="Kulichevskaya I.S."/>
            <person name="Rijpstra W.I.C."/>
            <person name="Sinninghe Damste J.S."/>
            <person name="Rakitin A.L."/>
            <person name="Ravin N.V."/>
            <person name="Dedysh S.N."/>
        </authorList>
    </citation>
    <scope>NUCLEOTIDE SEQUENCE [LARGE SCALE GENOMIC DNA]</scope>
    <source>
        <strain evidence="7">AF10</strain>
    </source>
</reference>
<feature type="domain" description="Pilus formation protein N-terminal" evidence="5">
    <location>
        <begin position="64"/>
        <end position="130"/>
    </location>
</feature>
<dbReference type="Pfam" id="PF13629">
    <property type="entry name" value="T2SS-T3SS_pil_N"/>
    <property type="match status" value="1"/>
</dbReference>
<dbReference type="InterPro" id="IPR007055">
    <property type="entry name" value="BON_dom"/>
</dbReference>
<proteinExistence type="inferred from homology"/>
<accession>A0A4V1L647</accession>
<name>A0A4V1L647_9BACT</name>
<dbReference type="InterPro" id="IPR001775">
    <property type="entry name" value="GspD/PilQ"/>
</dbReference>
<dbReference type="InterPro" id="IPR004846">
    <property type="entry name" value="T2SS/T3SS_dom"/>
</dbReference>
<comment type="caution">
    <text evidence="6">The sequence shown here is derived from an EMBL/GenBank/DDBJ whole genome shotgun (WGS) entry which is preliminary data.</text>
</comment>
<dbReference type="PRINTS" id="PR00811">
    <property type="entry name" value="BCTERIALGSPD"/>
</dbReference>
<dbReference type="Pfam" id="PF00263">
    <property type="entry name" value="Secretin"/>
    <property type="match status" value="1"/>
</dbReference>
<evidence type="ECO:0000259" key="3">
    <source>
        <dbReference type="Pfam" id="PF00263"/>
    </source>
</evidence>
<organism evidence="6 7">
    <name type="scientific">Granulicella sibirica</name>
    <dbReference type="NCBI Taxonomy" id="2479048"/>
    <lineage>
        <taxon>Bacteria</taxon>
        <taxon>Pseudomonadati</taxon>
        <taxon>Acidobacteriota</taxon>
        <taxon>Terriglobia</taxon>
        <taxon>Terriglobales</taxon>
        <taxon>Acidobacteriaceae</taxon>
        <taxon>Granulicella</taxon>
    </lineage>
</organism>
<dbReference type="PROSITE" id="PS51257">
    <property type="entry name" value="PROKAR_LIPOPROTEIN"/>
    <property type="match status" value="1"/>
</dbReference>
<sequence>MKNLLRYWSQLILLRPRACISLIVLGVTGSVSCQTTAPGSATTRDSLQVTTSLDQAAQASQPATDTIHLSVGHTLFVNTKSRVSRLYVGNPTALESYIVSPKQILLTAKAPGIVSVVLWDEKNQMQNYMISSELDLDPLRSALKGALPGERIAVEEHQGRVTLTGSVTTQVASDAAEKLAAQFTKDVVNSLNVNSTNAKQVQLKVRFVEVDRSRLNQYGINIFAPGPGNSVGSSGTSQFSSPATLTSGGTGTGLLVGGNTLTISNPLNFLFYSARAGVGVSVQDLENKEIVQILSEPTITTLNGQPASFLAGGEFPFPVVQGASTGATSITIQFRPYGVKLNFTPKVNEDGTIELKVSPEVSSLDYTNEVSISGYTIPAISTKHVDTQVVLRSGQSFAISGLLDRRTTDAFARTPGIANVPILGALFKSKGVNLSTSELIVVVTPTIVDPVSDSTPPAEPTTVRPFLNEKKFDTGFPTIHTP</sequence>
<feature type="chain" id="PRO_5020868095" evidence="2">
    <location>
        <begin position="34"/>
        <end position="482"/>
    </location>
</feature>
<dbReference type="GO" id="GO:0009306">
    <property type="term" value="P:protein secretion"/>
    <property type="evidence" value="ECO:0007669"/>
    <property type="project" value="InterPro"/>
</dbReference>
<feature type="signal peptide" evidence="2">
    <location>
        <begin position="1"/>
        <end position="33"/>
    </location>
</feature>
<evidence type="ECO:0000259" key="5">
    <source>
        <dbReference type="Pfam" id="PF13629"/>
    </source>
</evidence>
<gene>
    <name evidence="6" type="ORF">GRAN_1314</name>
</gene>
<dbReference type="EMBL" id="RDSM01000001">
    <property type="protein sequence ID" value="RXH58004.1"/>
    <property type="molecule type" value="Genomic_DNA"/>
</dbReference>
<dbReference type="PANTHER" id="PTHR30332:SF17">
    <property type="entry name" value="TYPE IV PILIATION SYSTEM PROTEIN DR_0774-RELATED"/>
    <property type="match status" value="1"/>
</dbReference>
<feature type="domain" description="Type II/III secretion system secretin-like" evidence="3">
    <location>
        <begin position="285"/>
        <end position="449"/>
    </location>
</feature>
<dbReference type="Gene3D" id="3.30.1340.30">
    <property type="match status" value="1"/>
</dbReference>
<evidence type="ECO:0000259" key="4">
    <source>
        <dbReference type="Pfam" id="PF04972"/>
    </source>
</evidence>
<evidence type="ECO:0000313" key="7">
    <source>
        <dbReference type="Proteomes" id="UP000289437"/>
    </source>
</evidence>
<protein>
    <submittedName>
        <fullName evidence="6">Type II/IV secretion system secretin RcpA/CpaC, associated with Flp pilus assembly</fullName>
    </submittedName>
</protein>
<dbReference type="Proteomes" id="UP000289437">
    <property type="component" value="Unassembled WGS sequence"/>
</dbReference>
<dbReference type="GO" id="GO:0015627">
    <property type="term" value="C:type II protein secretion system complex"/>
    <property type="evidence" value="ECO:0007669"/>
    <property type="project" value="TreeGrafter"/>
</dbReference>
<dbReference type="AlphaFoldDB" id="A0A4V1L647"/>
<dbReference type="Pfam" id="PF04972">
    <property type="entry name" value="BON"/>
    <property type="match status" value="1"/>
</dbReference>
<dbReference type="InterPro" id="IPR032789">
    <property type="entry name" value="T2SS-T3SS_pil_N"/>
</dbReference>
<evidence type="ECO:0000313" key="6">
    <source>
        <dbReference type="EMBL" id="RXH58004.1"/>
    </source>
</evidence>
<keyword evidence="7" id="KW-1185">Reference proteome</keyword>
<keyword evidence="2" id="KW-0732">Signal</keyword>
<evidence type="ECO:0000256" key="2">
    <source>
        <dbReference type="SAM" id="SignalP"/>
    </source>
</evidence>
<evidence type="ECO:0000256" key="1">
    <source>
        <dbReference type="RuleBase" id="RU004003"/>
    </source>
</evidence>
<feature type="domain" description="BON" evidence="4">
    <location>
        <begin position="139"/>
        <end position="194"/>
    </location>
</feature>